<dbReference type="InterPro" id="IPR001387">
    <property type="entry name" value="Cro/C1-type_HTH"/>
</dbReference>
<evidence type="ECO:0000259" key="2">
    <source>
        <dbReference type="PROSITE" id="PS50943"/>
    </source>
</evidence>
<evidence type="ECO:0000256" key="1">
    <source>
        <dbReference type="ARBA" id="ARBA00023125"/>
    </source>
</evidence>
<dbReference type="AlphaFoldDB" id="A0A1T5EVE6"/>
<dbReference type="Pfam" id="PF13560">
    <property type="entry name" value="HTH_31"/>
    <property type="match status" value="1"/>
</dbReference>
<keyword evidence="1" id="KW-0238">DNA-binding</keyword>
<dbReference type="SMART" id="SM00530">
    <property type="entry name" value="HTH_XRE"/>
    <property type="match status" value="1"/>
</dbReference>
<dbReference type="CDD" id="cd00093">
    <property type="entry name" value="HTH_XRE"/>
    <property type="match status" value="1"/>
</dbReference>
<feature type="domain" description="HTH cro/C1-type" evidence="2">
    <location>
        <begin position="140"/>
        <end position="194"/>
    </location>
</feature>
<dbReference type="RefSeq" id="WP_079639649.1">
    <property type="nucleotide sequence ID" value="NZ_FUYP01000025.1"/>
</dbReference>
<dbReference type="EMBL" id="FUYP01000025">
    <property type="protein sequence ID" value="SKB87923.1"/>
    <property type="molecule type" value="Genomic_DNA"/>
</dbReference>
<dbReference type="GO" id="GO:0035438">
    <property type="term" value="F:cyclic-di-GMP binding"/>
    <property type="evidence" value="ECO:0007669"/>
    <property type="project" value="InterPro"/>
</dbReference>
<dbReference type="Pfam" id="PF07238">
    <property type="entry name" value="PilZ"/>
    <property type="match status" value="1"/>
</dbReference>
<dbReference type="Gene3D" id="1.10.260.40">
    <property type="entry name" value="lambda repressor-like DNA-binding domains"/>
    <property type="match status" value="1"/>
</dbReference>
<dbReference type="GO" id="GO:0003677">
    <property type="term" value="F:DNA binding"/>
    <property type="evidence" value="ECO:0007669"/>
    <property type="project" value="UniProtKB-KW"/>
</dbReference>
<dbReference type="OrthoDB" id="9795572at2"/>
<dbReference type="Proteomes" id="UP000190044">
    <property type="component" value="Unassembled WGS sequence"/>
</dbReference>
<organism evidence="3 4">
    <name type="scientific">Sphingopyxis flava</name>
    <dbReference type="NCBI Taxonomy" id="1507287"/>
    <lineage>
        <taxon>Bacteria</taxon>
        <taxon>Pseudomonadati</taxon>
        <taxon>Pseudomonadota</taxon>
        <taxon>Alphaproteobacteria</taxon>
        <taxon>Sphingomonadales</taxon>
        <taxon>Sphingomonadaceae</taxon>
        <taxon>Sphingopyxis</taxon>
    </lineage>
</organism>
<dbReference type="PROSITE" id="PS50943">
    <property type="entry name" value="HTH_CROC1"/>
    <property type="match status" value="1"/>
</dbReference>
<dbReference type="SUPFAM" id="SSF141371">
    <property type="entry name" value="PilZ domain-like"/>
    <property type="match status" value="1"/>
</dbReference>
<sequence length="246" mass="26684">MAIGARLETRDSADLRGAPRRLLHLEVTAAKPSGQSVQALVHNISETGLLLETSTNLEIGDEVTILLPRKAETTALVIWASDGLYGCKFAEPLSRAVLSAAQLQSAPRPTGEFSRLLSRADDAEEVPAPVTTAEPFGARLRRLRLARNFTLTGLAKAVGVSKPTMWKWENGDVHPRQKSLELLRAALDVSERELLTGELETPEHSAADALPPSPRLLLAEGIKECKERIAELAGTNAENVTITLRY</sequence>
<dbReference type="InterPro" id="IPR010982">
    <property type="entry name" value="Lambda_DNA-bd_dom_sf"/>
</dbReference>
<protein>
    <submittedName>
        <fullName evidence="3">PilZ domain-containing protein</fullName>
    </submittedName>
</protein>
<dbReference type="GO" id="GO:0005829">
    <property type="term" value="C:cytosol"/>
    <property type="evidence" value="ECO:0007669"/>
    <property type="project" value="TreeGrafter"/>
</dbReference>
<dbReference type="GO" id="GO:0003700">
    <property type="term" value="F:DNA-binding transcription factor activity"/>
    <property type="evidence" value="ECO:0007669"/>
    <property type="project" value="TreeGrafter"/>
</dbReference>
<evidence type="ECO:0000313" key="4">
    <source>
        <dbReference type="Proteomes" id="UP000190044"/>
    </source>
</evidence>
<dbReference type="PANTHER" id="PTHR46797">
    <property type="entry name" value="HTH-TYPE TRANSCRIPTIONAL REGULATOR"/>
    <property type="match status" value="1"/>
</dbReference>
<proteinExistence type="predicted"/>
<dbReference type="SUPFAM" id="SSF47413">
    <property type="entry name" value="lambda repressor-like DNA-binding domains"/>
    <property type="match status" value="1"/>
</dbReference>
<dbReference type="Gene3D" id="2.40.10.220">
    <property type="entry name" value="predicted glycosyltransferase like domains"/>
    <property type="match status" value="1"/>
</dbReference>
<dbReference type="InterPro" id="IPR009875">
    <property type="entry name" value="PilZ_domain"/>
</dbReference>
<gene>
    <name evidence="3" type="ORF">SAMN06295937_102532</name>
</gene>
<name>A0A1T5EVE6_9SPHN</name>
<accession>A0A1T5EVE6</accession>
<keyword evidence="4" id="KW-1185">Reference proteome</keyword>
<dbReference type="PANTHER" id="PTHR46797:SF1">
    <property type="entry name" value="METHYLPHOSPHONATE SYNTHASE"/>
    <property type="match status" value="1"/>
</dbReference>
<dbReference type="InterPro" id="IPR050807">
    <property type="entry name" value="TransReg_Diox_bact_type"/>
</dbReference>
<reference evidence="4" key="1">
    <citation type="submission" date="2017-02" db="EMBL/GenBank/DDBJ databases">
        <authorList>
            <person name="Varghese N."/>
            <person name="Submissions S."/>
        </authorList>
    </citation>
    <scope>NUCLEOTIDE SEQUENCE [LARGE SCALE GENOMIC DNA]</scope>
    <source>
        <strain evidence="4">R11H</strain>
    </source>
</reference>
<evidence type="ECO:0000313" key="3">
    <source>
        <dbReference type="EMBL" id="SKB87923.1"/>
    </source>
</evidence>